<dbReference type="InterPro" id="IPR026866">
    <property type="entry name" value="CR006_AAA"/>
</dbReference>
<accession>A0ABV7TWK3</accession>
<dbReference type="Proteomes" id="UP001595636">
    <property type="component" value="Unassembled WGS sequence"/>
</dbReference>
<feature type="coiled-coil region" evidence="1">
    <location>
        <begin position="86"/>
        <end position="131"/>
    </location>
</feature>
<evidence type="ECO:0000259" key="2">
    <source>
        <dbReference type="Pfam" id="PF13166"/>
    </source>
</evidence>
<feature type="coiled-coil region" evidence="1">
    <location>
        <begin position="370"/>
        <end position="455"/>
    </location>
</feature>
<reference evidence="4" key="1">
    <citation type="journal article" date="2019" name="Int. J. Syst. Evol. Microbiol.">
        <title>The Global Catalogue of Microorganisms (GCM) 10K type strain sequencing project: providing services to taxonomists for standard genome sequencing and annotation.</title>
        <authorList>
            <consortium name="The Broad Institute Genomics Platform"/>
            <consortium name="The Broad Institute Genome Sequencing Center for Infectious Disease"/>
            <person name="Wu L."/>
            <person name="Ma J."/>
        </authorList>
    </citation>
    <scope>NUCLEOTIDE SEQUENCE [LARGE SCALE GENOMIC DNA]</scope>
    <source>
        <strain evidence="4">KCTC 42195</strain>
    </source>
</reference>
<comment type="caution">
    <text evidence="3">The sequence shown here is derived from an EMBL/GenBank/DDBJ whole genome shotgun (WGS) entry which is preliminary data.</text>
</comment>
<name>A0ABV7TWK3_9NEIS</name>
<dbReference type="InterPro" id="IPR027417">
    <property type="entry name" value="P-loop_NTPase"/>
</dbReference>
<evidence type="ECO:0000313" key="4">
    <source>
        <dbReference type="Proteomes" id="UP001595636"/>
    </source>
</evidence>
<feature type="domain" description="Protein CR006 P-loop" evidence="2">
    <location>
        <begin position="12"/>
        <end position="701"/>
    </location>
</feature>
<keyword evidence="1" id="KW-0175">Coiled coil</keyword>
<dbReference type="Pfam" id="PF13166">
    <property type="entry name" value="AAA_13"/>
    <property type="match status" value="1"/>
</dbReference>
<organism evidence="3 4">
    <name type="scientific">Vogesella amnigena</name>
    <dbReference type="NCBI Taxonomy" id="1507449"/>
    <lineage>
        <taxon>Bacteria</taxon>
        <taxon>Pseudomonadati</taxon>
        <taxon>Pseudomonadota</taxon>
        <taxon>Betaproteobacteria</taxon>
        <taxon>Neisseriales</taxon>
        <taxon>Chromobacteriaceae</taxon>
        <taxon>Vogesella</taxon>
    </lineage>
</organism>
<protein>
    <submittedName>
        <fullName evidence="3">AAA family ATPase</fullName>
    </submittedName>
</protein>
<gene>
    <name evidence="3" type="ORF">ACFOKJ_13460</name>
</gene>
<dbReference type="Gene3D" id="3.40.50.300">
    <property type="entry name" value="P-loop containing nucleotide triphosphate hydrolases"/>
    <property type="match status" value="1"/>
</dbReference>
<dbReference type="RefSeq" id="WP_174876052.1">
    <property type="nucleotide sequence ID" value="NZ_JBHRYH010000042.1"/>
</dbReference>
<keyword evidence="4" id="KW-1185">Reference proteome</keyword>
<evidence type="ECO:0000256" key="1">
    <source>
        <dbReference type="SAM" id="Coils"/>
    </source>
</evidence>
<evidence type="ECO:0000313" key="3">
    <source>
        <dbReference type="EMBL" id="MFC3627120.1"/>
    </source>
</evidence>
<dbReference type="SUPFAM" id="SSF52540">
    <property type="entry name" value="P-loop containing nucleoside triphosphate hydrolases"/>
    <property type="match status" value="1"/>
</dbReference>
<proteinExistence type="predicted"/>
<dbReference type="EMBL" id="JBHRYH010000042">
    <property type="protein sequence ID" value="MFC3627120.1"/>
    <property type="molecule type" value="Genomic_DNA"/>
</dbReference>
<sequence length="716" mass="82106">MDKVASYKHTTSLVTDKKINLIYGLNGAGKSTISNFLYSPDDPEFSSCSKTLTQATPVLVYNQKFIRDNFFVTDNLKGIFSLSKNNTEAEQRIAVETKKQTQLEQTLQCKYNEKEQTNQTLITQKQQATEEVWSIKKTYTGGDRVLEYCLKGLMGKKETLFEHLINITKPALEPTRNIQAIRNDVDALKGDEANSQDLLSDIKFEAHDIESDKLFSTSILGNADSEVAALIEQIGNADWVKQGIEFLTNGVGETGTQCPFCQEATITQKFVESVRSYFDENYQVQLDALTTMQEKYQFAIESLPGVAAFTDHPFAQEHKSSLLSKYHLLVTTMQSNSGKIGEKIKSPKVIVTLADTSSLAEDFNSEIAAINKITNEYNQKLQNREESLENLKEEFWLLMRWQYDQTVSRFEKDQQAANQKLKALNAEIDKTDADLARIKEQIAEIQKQTVNIDEAVDSINAGLVDLGIADFIVKKHSDSLYRVVRTGANNDAFHSLSEGEKMIISFLYFCELCKGKSSIDDTHTQRIVVIDDPISSLSHVFVFNVGRLIRMLFFKDDRFCQVIVLTHSLYFFYELTETNHDRRKETQKLFRLIKRPSGSEIQEMKYEEIQNDYQAYWSVINDNNQPPALIANCMRNIIEYFFNFVRKKDLSNVFQMPELQDAKFQAFCRYINRESHSLGQNIIDMKEFDYKTFKDGLRLIFEKAGYPDHYKAMSKC</sequence>